<accession>A0A323TJJ4</accession>
<name>A0A323TJJ4_9BACI</name>
<dbReference type="Proteomes" id="UP000248214">
    <property type="component" value="Unassembled WGS sequence"/>
</dbReference>
<dbReference type="EMBL" id="PDOD01000001">
    <property type="protein sequence ID" value="PYZ95048.1"/>
    <property type="molecule type" value="Genomic_DNA"/>
</dbReference>
<dbReference type="SUPFAM" id="SSF52821">
    <property type="entry name" value="Rhodanese/Cell cycle control phosphatase"/>
    <property type="match status" value="1"/>
</dbReference>
<protein>
    <submittedName>
        <fullName evidence="1">Sulfurtransferase</fullName>
    </submittedName>
</protein>
<dbReference type="GO" id="GO:0016740">
    <property type="term" value="F:transferase activity"/>
    <property type="evidence" value="ECO:0007669"/>
    <property type="project" value="UniProtKB-KW"/>
</dbReference>
<dbReference type="RefSeq" id="WP_110608683.1">
    <property type="nucleotide sequence ID" value="NZ_PDOD01000001.1"/>
</dbReference>
<dbReference type="AlphaFoldDB" id="A0A323TJJ4"/>
<comment type="caution">
    <text evidence="1">The sequence shown here is derived from an EMBL/GenBank/DDBJ whole genome shotgun (WGS) entry which is preliminary data.</text>
</comment>
<reference evidence="1 2" key="1">
    <citation type="submission" date="2017-10" db="EMBL/GenBank/DDBJ databases">
        <title>Bacillus sp. nov., a halophilic bacterium isolated from a Keqin Lake.</title>
        <authorList>
            <person name="Wang H."/>
        </authorList>
    </citation>
    <scope>NUCLEOTIDE SEQUENCE [LARGE SCALE GENOMIC DNA]</scope>
    <source>
        <strain evidence="1 2">KQ-12</strain>
    </source>
</reference>
<dbReference type="Gene3D" id="3.40.250.10">
    <property type="entry name" value="Rhodanese-like domain"/>
    <property type="match status" value="1"/>
</dbReference>
<evidence type="ECO:0000313" key="2">
    <source>
        <dbReference type="Proteomes" id="UP000248214"/>
    </source>
</evidence>
<dbReference type="InterPro" id="IPR036873">
    <property type="entry name" value="Rhodanese-like_dom_sf"/>
</dbReference>
<keyword evidence="1" id="KW-0808">Transferase</keyword>
<evidence type="ECO:0000313" key="1">
    <source>
        <dbReference type="EMBL" id="PYZ95048.1"/>
    </source>
</evidence>
<proteinExistence type="predicted"/>
<sequence length="132" mass="15099">MSVFIFLISFVVLIYAAALRYVPVKGLKEISVQEVGPMKPYLIVDVRQFQTAHHSPVQGSLNMPLAYLTRHFRDITQREVVIIASDKVEVNMSVKFLKRKGYIVHGYHLKSEIENTINEQGLENPARICNEI</sequence>
<gene>
    <name evidence="1" type="ORF">CR194_05910</name>
</gene>
<keyword evidence="2" id="KW-1185">Reference proteome</keyword>
<organism evidence="1 2">
    <name type="scientific">Salipaludibacillus keqinensis</name>
    <dbReference type="NCBI Taxonomy" id="2045207"/>
    <lineage>
        <taxon>Bacteria</taxon>
        <taxon>Bacillati</taxon>
        <taxon>Bacillota</taxon>
        <taxon>Bacilli</taxon>
        <taxon>Bacillales</taxon>
        <taxon>Bacillaceae</taxon>
    </lineage>
</organism>
<dbReference type="OrthoDB" id="2967651at2"/>